<dbReference type="InterPro" id="IPR018818">
    <property type="entry name" value="Stb3"/>
</dbReference>
<dbReference type="GeneID" id="11494147"/>
<dbReference type="AlphaFoldDB" id="G0WGN9"/>
<evidence type="ECO:0000313" key="2">
    <source>
        <dbReference type="EMBL" id="CCD26967.1"/>
    </source>
</evidence>
<feature type="compositionally biased region" description="Polar residues" evidence="1">
    <location>
        <begin position="352"/>
        <end position="362"/>
    </location>
</feature>
<feature type="region of interest" description="Disordered" evidence="1">
    <location>
        <begin position="1"/>
        <end position="47"/>
    </location>
</feature>
<feature type="compositionally biased region" description="Low complexity" evidence="1">
    <location>
        <begin position="178"/>
        <end position="190"/>
    </location>
</feature>
<dbReference type="GO" id="GO:0005634">
    <property type="term" value="C:nucleus"/>
    <property type="evidence" value="ECO:0007669"/>
    <property type="project" value="TreeGrafter"/>
</dbReference>
<gene>
    <name evidence="2" type="primary">NDAI0J00750</name>
    <name evidence="2" type="ordered locus">NDAI_0J00750</name>
</gene>
<feature type="compositionally biased region" description="Low complexity" evidence="1">
    <location>
        <begin position="263"/>
        <end position="272"/>
    </location>
</feature>
<dbReference type="HOGENOM" id="CLU_039968_0_0_1"/>
<dbReference type="eggNOG" id="ENOG502QW7S">
    <property type="taxonomic scope" value="Eukaryota"/>
</dbReference>
<dbReference type="EMBL" id="HE580276">
    <property type="protein sequence ID" value="CCD26967.1"/>
    <property type="molecule type" value="Genomic_DNA"/>
</dbReference>
<dbReference type="Proteomes" id="UP000000689">
    <property type="component" value="Chromosome 10"/>
</dbReference>
<feature type="compositionally biased region" description="Low complexity" evidence="1">
    <location>
        <begin position="200"/>
        <end position="210"/>
    </location>
</feature>
<feature type="compositionally biased region" description="Low complexity" evidence="1">
    <location>
        <begin position="363"/>
        <end position="378"/>
    </location>
</feature>
<proteinExistence type="predicted"/>
<dbReference type="Pfam" id="PF10330">
    <property type="entry name" value="Stb3"/>
    <property type="match status" value="1"/>
</dbReference>
<feature type="region of interest" description="Disordered" evidence="1">
    <location>
        <begin position="178"/>
        <end position="211"/>
    </location>
</feature>
<dbReference type="PANTHER" id="PTHR28164">
    <property type="entry name" value="PROTEIN STB3"/>
    <property type="match status" value="1"/>
</dbReference>
<feature type="region of interest" description="Disordered" evidence="1">
    <location>
        <begin position="246"/>
        <end position="272"/>
    </location>
</feature>
<feature type="compositionally biased region" description="Acidic residues" evidence="1">
    <location>
        <begin position="246"/>
        <end position="256"/>
    </location>
</feature>
<protein>
    <submittedName>
        <fullName evidence="2">Uncharacterized protein</fullName>
    </submittedName>
</protein>
<organism evidence="2 3">
    <name type="scientific">Naumovozyma dairenensis (strain ATCC 10597 / BCRC 20456 / CBS 421 / NBRC 0211 / NRRL Y-12639)</name>
    <name type="common">Saccharomyces dairenensis</name>
    <dbReference type="NCBI Taxonomy" id="1071378"/>
    <lineage>
        <taxon>Eukaryota</taxon>
        <taxon>Fungi</taxon>
        <taxon>Dikarya</taxon>
        <taxon>Ascomycota</taxon>
        <taxon>Saccharomycotina</taxon>
        <taxon>Saccharomycetes</taxon>
        <taxon>Saccharomycetales</taxon>
        <taxon>Saccharomycetaceae</taxon>
        <taxon>Naumovozyma</taxon>
    </lineage>
</organism>
<dbReference type="GO" id="GO:0043565">
    <property type="term" value="F:sequence-specific DNA binding"/>
    <property type="evidence" value="ECO:0007669"/>
    <property type="project" value="TreeGrafter"/>
</dbReference>
<dbReference type="OrthoDB" id="5391991at2759"/>
<dbReference type="RefSeq" id="XP_003672210.1">
    <property type="nucleotide sequence ID" value="XM_003672162.1"/>
</dbReference>
<dbReference type="PANTHER" id="PTHR28164:SF1">
    <property type="entry name" value="PROTEIN STB3"/>
    <property type="match status" value="1"/>
</dbReference>
<sequence length="496" mass="56202">MTDTLEEQNNKHSTKATTMVQVEHQNESRSAHRINRSDSPLESNDTNDKKITKTKLVHPHNHNSNLISTSSPGGLMAATMVTPERISSLLIRKGPLAIRYITNELNEDIPCFKNLSSSKKRRLIMNVMEKGDKKNCIIFEKIGWGQWSAKRIDSIDHFETERDLTNLNNLKIKDLISSHNHTTQSQQQKQINKKKRRRNTTTTADSTTDSLVNTNIKERKLSLPEVLKYPNIITSTNENVLVSDSDEIDSDNEEEEPFHYNNKPSSIPSSPKRISISCDIKKKTTTDNTQLFLKNLKAQQKIKCARSRKNSSFSITNSYSKNRSNSISSYYLPELKSLSSALYHNINNTSNCGSISEPNSRRSSLFSNHNTSNNNESSIRSTLSPPQYKLISTPPILNEKIFNITYNYNQNHSETDEEDWASLGAQSLREKKNHNTTTTITNNNNNTNNIIPIMKLNDSYIINDNNIITLLPPEAITYGVSSVDDKNVASLLMNLK</sequence>
<evidence type="ECO:0000256" key="1">
    <source>
        <dbReference type="SAM" id="MobiDB-lite"/>
    </source>
</evidence>
<dbReference type="OMA" id="FAKIGWG"/>
<dbReference type="GO" id="GO:0000432">
    <property type="term" value="P:positive regulation of transcription from RNA polymerase II promoter by glucose"/>
    <property type="evidence" value="ECO:0007669"/>
    <property type="project" value="TreeGrafter"/>
</dbReference>
<name>G0WGN9_NAUDC</name>
<accession>G0WGN9</accession>
<evidence type="ECO:0000313" key="3">
    <source>
        <dbReference type="Proteomes" id="UP000000689"/>
    </source>
</evidence>
<keyword evidence="3" id="KW-1185">Reference proteome</keyword>
<reference evidence="2 3" key="1">
    <citation type="journal article" date="2011" name="Proc. Natl. Acad. Sci. U.S.A.">
        <title>Evolutionary erosion of yeast sex chromosomes by mating-type switching accidents.</title>
        <authorList>
            <person name="Gordon J.L."/>
            <person name="Armisen D."/>
            <person name="Proux-Wera E."/>
            <person name="Oheigeartaigh S.S."/>
            <person name="Byrne K.P."/>
            <person name="Wolfe K.H."/>
        </authorList>
    </citation>
    <scope>NUCLEOTIDE SEQUENCE [LARGE SCALE GENOMIC DNA]</scope>
    <source>
        <strain evidence="3">ATCC 10597 / BCRC 20456 / CBS 421 / NBRC 0211 / NRRL Y-12639</strain>
    </source>
</reference>
<dbReference type="KEGG" id="ndi:NDAI_0J00750"/>
<feature type="region of interest" description="Disordered" evidence="1">
    <location>
        <begin position="352"/>
        <end position="386"/>
    </location>
</feature>